<reference evidence="1" key="1">
    <citation type="journal article" date="2021" name="bioRxiv">
        <title>Whole Genome Assembly and Annotation of Northern Wild Rice, Zizania palustris L., Supports a Whole Genome Duplication in the Zizania Genus.</title>
        <authorList>
            <person name="Haas M."/>
            <person name="Kono T."/>
            <person name="Macchietto M."/>
            <person name="Millas R."/>
            <person name="McGilp L."/>
            <person name="Shao M."/>
            <person name="Duquette J."/>
            <person name="Hirsch C.N."/>
            <person name="Kimball J."/>
        </authorList>
    </citation>
    <scope>NUCLEOTIDE SEQUENCE</scope>
    <source>
        <tissue evidence="1">Fresh leaf tissue</tissue>
    </source>
</reference>
<dbReference type="Proteomes" id="UP000729402">
    <property type="component" value="Unassembled WGS sequence"/>
</dbReference>
<keyword evidence="2" id="KW-1185">Reference proteome</keyword>
<dbReference type="AlphaFoldDB" id="A0A8J5WNF1"/>
<accession>A0A8J5WNF1</accession>
<organism evidence="1 2">
    <name type="scientific">Zizania palustris</name>
    <name type="common">Northern wild rice</name>
    <dbReference type="NCBI Taxonomy" id="103762"/>
    <lineage>
        <taxon>Eukaryota</taxon>
        <taxon>Viridiplantae</taxon>
        <taxon>Streptophyta</taxon>
        <taxon>Embryophyta</taxon>
        <taxon>Tracheophyta</taxon>
        <taxon>Spermatophyta</taxon>
        <taxon>Magnoliopsida</taxon>
        <taxon>Liliopsida</taxon>
        <taxon>Poales</taxon>
        <taxon>Poaceae</taxon>
        <taxon>BOP clade</taxon>
        <taxon>Oryzoideae</taxon>
        <taxon>Oryzeae</taxon>
        <taxon>Zizaniinae</taxon>
        <taxon>Zizania</taxon>
    </lineage>
</organism>
<dbReference type="EMBL" id="JAAALK010000080">
    <property type="protein sequence ID" value="KAG8092167.1"/>
    <property type="molecule type" value="Genomic_DNA"/>
</dbReference>
<proteinExistence type="predicted"/>
<evidence type="ECO:0000313" key="2">
    <source>
        <dbReference type="Proteomes" id="UP000729402"/>
    </source>
</evidence>
<reference evidence="1" key="2">
    <citation type="submission" date="2021-02" db="EMBL/GenBank/DDBJ databases">
        <authorList>
            <person name="Kimball J.A."/>
            <person name="Haas M.W."/>
            <person name="Macchietto M."/>
            <person name="Kono T."/>
            <person name="Duquette J."/>
            <person name="Shao M."/>
        </authorList>
    </citation>
    <scope>NUCLEOTIDE SEQUENCE</scope>
    <source>
        <tissue evidence="1">Fresh leaf tissue</tissue>
    </source>
</reference>
<protein>
    <submittedName>
        <fullName evidence="1">Uncharacterized protein</fullName>
    </submittedName>
</protein>
<sequence>MPFLAAVEADHGLAVLVTQNFRLLGRGGWSGWCGGSRARLSSFGVGGGRCRTIHRTGMVLWRRWRRCEVGPLCHALVLPEGDHPFLFQVDLVLLGLLNNSFIHQLLKVGVISGNELKGQLILQSPEELGLPGRIGTDLLGRVPGQPVELMQVFDDGPAPLLQVPKLLLLLCNDAVGDMSGTEGNRELRPSMDVSLRQGLAQIVPPFCGGTLELVDSESHPLLLSAGHRCRSALLPCRSFLPAVAVAPASLSIAAPSRSPVAGELLPPRSSLLIAPSFCRCTIPSAPPHLADLQPVFLLVAVKRQFLSLDPGKQSVNRKFVAHVHRFICVVGHGSLSSIYAFSSSSSSVRTHLCCLHVSLFLAI</sequence>
<evidence type="ECO:0000313" key="1">
    <source>
        <dbReference type="EMBL" id="KAG8092167.1"/>
    </source>
</evidence>
<name>A0A8J5WNF1_ZIZPA</name>
<comment type="caution">
    <text evidence="1">The sequence shown here is derived from an EMBL/GenBank/DDBJ whole genome shotgun (WGS) entry which is preliminary data.</text>
</comment>
<gene>
    <name evidence="1" type="ORF">GUJ93_ZPchr0012g21266</name>
</gene>